<dbReference type="SUPFAM" id="SSF53448">
    <property type="entry name" value="Nucleotide-diphospho-sugar transferases"/>
    <property type="match status" value="1"/>
</dbReference>
<gene>
    <name evidence="6" type="primary">kfoC</name>
    <name evidence="6" type="ORF">CLBCK_26230</name>
</gene>
<dbReference type="Pfam" id="PF00535">
    <property type="entry name" value="Glycos_transf_2"/>
    <property type="match status" value="1"/>
</dbReference>
<organism evidence="6 7">
    <name type="scientific">Clostridium beijerinckii</name>
    <name type="common">Clostridium MP</name>
    <dbReference type="NCBI Taxonomy" id="1520"/>
    <lineage>
        <taxon>Bacteria</taxon>
        <taxon>Bacillati</taxon>
        <taxon>Bacillota</taxon>
        <taxon>Clostridia</taxon>
        <taxon>Eubacteriales</taxon>
        <taxon>Clostridiaceae</taxon>
        <taxon>Clostridium</taxon>
    </lineage>
</organism>
<dbReference type="RefSeq" id="WP_077839174.1">
    <property type="nucleotide sequence ID" value="NZ_JABTAE010000001.1"/>
</dbReference>
<evidence type="ECO:0000259" key="5">
    <source>
        <dbReference type="Pfam" id="PF00535"/>
    </source>
</evidence>
<evidence type="ECO:0000313" key="7">
    <source>
        <dbReference type="Proteomes" id="UP000190973"/>
    </source>
</evidence>
<evidence type="ECO:0000256" key="3">
    <source>
        <dbReference type="ARBA" id="ARBA00022676"/>
    </source>
</evidence>
<dbReference type="AlphaFoldDB" id="A0A1S8S5X2"/>
<comment type="caution">
    <text evidence="6">The sequence shown here is derived from an EMBL/GenBank/DDBJ whole genome shotgun (WGS) entry which is preliminary data.</text>
</comment>
<sequence length="459" mass="53520">MNKVAIIICNYNKQEYLMKCLQSVLQSKDVKCDIYVIDNASTDNSVEIINREYKNKVELIVNEKNKGGSGGFNTGIKKALRKDYKYLMLLDNDVILEKNAIKASFDYLEKNEDIAVVGSKIYSMDNPNQIQELGANVDFENYSITPFYKGYKDVEKIPEVVECHYVPACAMMIRVSAIKKVGLMAEENFIYWDDIEWGYRFISNGYRVVAYSKSIVWHKMGVGQKINTFGTYYFWRNRVRFFIKYIEKEEIERFITKISDEVFQAIFMCNYLGKYNSAKAICYALEDALNNITGKAQEDRIMLLEEQQDRFAAILNNKSSILIFNNSDISTLRNLVNKIKEYNIKITIYDKYKKLSIGNQFDNVEIINDKEKVLLNNYDLICNTCYHILDIGANYEQINKNGIYVDRYLNVAHGSEDISNILNYDLNYNLLKNIWFPILLNKAYKLKNDESFGRMINEI</sequence>
<name>A0A1S8S5X2_CLOBE</name>
<dbReference type="CDD" id="cd04186">
    <property type="entry name" value="GT_2_like_c"/>
    <property type="match status" value="1"/>
</dbReference>
<dbReference type="GO" id="GO:0016757">
    <property type="term" value="F:glycosyltransferase activity"/>
    <property type="evidence" value="ECO:0007669"/>
    <property type="project" value="UniProtKB-KW"/>
</dbReference>
<dbReference type="PANTHER" id="PTHR43179:SF12">
    <property type="entry name" value="GALACTOFURANOSYLTRANSFERASE GLFT2"/>
    <property type="match status" value="1"/>
</dbReference>
<evidence type="ECO:0000256" key="1">
    <source>
        <dbReference type="ARBA" id="ARBA00004776"/>
    </source>
</evidence>
<evidence type="ECO:0000256" key="2">
    <source>
        <dbReference type="ARBA" id="ARBA00006739"/>
    </source>
</evidence>
<keyword evidence="3" id="KW-0328">Glycosyltransferase</keyword>
<dbReference type="Proteomes" id="UP000190973">
    <property type="component" value="Unassembled WGS sequence"/>
</dbReference>
<dbReference type="Gene3D" id="3.90.550.10">
    <property type="entry name" value="Spore Coat Polysaccharide Biosynthesis Protein SpsA, Chain A"/>
    <property type="match status" value="1"/>
</dbReference>
<comment type="pathway">
    <text evidence="1">Cell wall biogenesis; cell wall polysaccharide biosynthesis.</text>
</comment>
<proteinExistence type="inferred from homology"/>
<dbReference type="InterPro" id="IPR001173">
    <property type="entry name" value="Glyco_trans_2-like"/>
</dbReference>
<reference evidence="6 7" key="1">
    <citation type="submission" date="2016-05" db="EMBL/GenBank/DDBJ databases">
        <title>Microbial solvent formation.</title>
        <authorList>
            <person name="Poehlein A."/>
            <person name="Montoya Solano J.D."/>
            <person name="Flitsch S."/>
            <person name="Krabben P."/>
            <person name="Duerre P."/>
            <person name="Daniel R."/>
        </authorList>
    </citation>
    <scope>NUCLEOTIDE SEQUENCE [LARGE SCALE GENOMIC DNA]</scope>
    <source>
        <strain evidence="6 7">DSM 53</strain>
    </source>
</reference>
<dbReference type="EMBL" id="LZZI01000044">
    <property type="protein sequence ID" value="OOM60906.1"/>
    <property type="molecule type" value="Genomic_DNA"/>
</dbReference>
<keyword evidence="4" id="KW-0808">Transferase</keyword>
<dbReference type="PANTHER" id="PTHR43179">
    <property type="entry name" value="RHAMNOSYLTRANSFERASE WBBL"/>
    <property type="match status" value="1"/>
</dbReference>
<comment type="similarity">
    <text evidence="2">Belongs to the glycosyltransferase 2 family.</text>
</comment>
<evidence type="ECO:0000256" key="4">
    <source>
        <dbReference type="ARBA" id="ARBA00022679"/>
    </source>
</evidence>
<protein>
    <submittedName>
        <fullName evidence="6">Chondroitin synthase</fullName>
    </submittedName>
</protein>
<evidence type="ECO:0000313" key="6">
    <source>
        <dbReference type="EMBL" id="OOM60906.1"/>
    </source>
</evidence>
<accession>A0A1S8S5X2</accession>
<feature type="domain" description="Glycosyltransferase 2-like" evidence="5">
    <location>
        <begin position="6"/>
        <end position="181"/>
    </location>
</feature>
<dbReference type="InterPro" id="IPR029044">
    <property type="entry name" value="Nucleotide-diphossugar_trans"/>
</dbReference>